<evidence type="ECO:0000313" key="2">
    <source>
        <dbReference type="EMBL" id="SMQ55405.1"/>
    </source>
</evidence>
<gene>
    <name evidence="2" type="ORF">ZT3D7_G10560</name>
</gene>
<dbReference type="AlphaFoldDB" id="A0A1X7S706"/>
<name>A0A1X7S706_ZYMT9</name>
<organism evidence="2 3">
    <name type="scientific">Zymoseptoria tritici (strain ST99CH_3D7)</name>
    <dbReference type="NCBI Taxonomy" id="1276538"/>
    <lineage>
        <taxon>Eukaryota</taxon>
        <taxon>Fungi</taxon>
        <taxon>Dikarya</taxon>
        <taxon>Ascomycota</taxon>
        <taxon>Pezizomycotina</taxon>
        <taxon>Dothideomycetes</taxon>
        <taxon>Dothideomycetidae</taxon>
        <taxon>Mycosphaerellales</taxon>
        <taxon>Mycosphaerellaceae</taxon>
        <taxon>Zymoseptoria</taxon>
    </lineage>
</organism>
<feature type="region of interest" description="Disordered" evidence="1">
    <location>
        <begin position="49"/>
        <end position="119"/>
    </location>
</feature>
<keyword evidence="3" id="KW-1185">Reference proteome</keyword>
<protein>
    <submittedName>
        <fullName evidence="2">Uncharacterized protein</fullName>
    </submittedName>
</protein>
<feature type="compositionally biased region" description="Polar residues" evidence="1">
    <location>
        <begin position="107"/>
        <end position="119"/>
    </location>
</feature>
<dbReference type="Proteomes" id="UP000215127">
    <property type="component" value="Chromosome 11"/>
</dbReference>
<feature type="compositionally biased region" description="Low complexity" evidence="1">
    <location>
        <begin position="64"/>
        <end position="85"/>
    </location>
</feature>
<evidence type="ECO:0000256" key="1">
    <source>
        <dbReference type="SAM" id="MobiDB-lite"/>
    </source>
</evidence>
<sequence>MRVTDKGSTSACQVVTAMDEWWGCTCQKLPLTNVNDVLMTQSARLAHARCLPLTPTHPTRESSVRSPTRSPTRPTTCPSLSRGSPPRLPRRPTSRESKCIPRAVFGTLSTTPTSHHSCE</sequence>
<proteinExistence type="predicted"/>
<reference evidence="2 3" key="1">
    <citation type="submission" date="2016-06" db="EMBL/GenBank/DDBJ databases">
        <authorList>
            <person name="Kjaerup R.B."/>
            <person name="Dalgaard T.S."/>
            <person name="Juul-Madsen H.R."/>
        </authorList>
    </citation>
    <scope>NUCLEOTIDE SEQUENCE [LARGE SCALE GENOMIC DNA]</scope>
</reference>
<accession>A0A1X7S706</accession>
<dbReference type="EMBL" id="LT853702">
    <property type="protein sequence ID" value="SMQ55405.1"/>
    <property type="molecule type" value="Genomic_DNA"/>
</dbReference>
<evidence type="ECO:0000313" key="3">
    <source>
        <dbReference type="Proteomes" id="UP000215127"/>
    </source>
</evidence>